<accession>A0A1B6M4M3</accession>
<dbReference type="Pfam" id="PF15787">
    <property type="entry name" value="DUF4704"/>
    <property type="match status" value="1"/>
</dbReference>
<dbReference type="PANTHER" id="PTHR13743">
    <property type="entry name" value="BEIGE/BEACH-RELATED"/>
    <property type="match status" value="1"/>
</dbReference>
<reference evidence="2" key="1">
    <citation type="submission" date="2015-11" db="EMBL/GenBank/DDBJ databases">
        <title>De novo transcriptome assembly of four potential Pierce s Disease insect vectors from Arizona vineyards.</title>
        <authorList>
            <person name="Tassone E.E."/>
        </authorList>
    </citation>
    <scope>NUCLEOTIDE SEQUENCE</scope>
</reference>
<feature type="non-terminal residue" evidence="2">
    <location>
        <position position="312"/>
    </location>
</feature>
<dbReference type="InterPro" id="IPR050865">
    <property type="entry name" value="BEACH_Domain"/>
</dbReference>
<gene>
    <name evidence="2" type="ORF">g.54511</name>
</gene>
<sequence length="312" mass="34678">STPLDPHVKNFPPGIQDTIFGPPSSLQGQLGLISLFHEALQQHQIKTLFDAGPNCRLLFSPEDNAEMLVMNSKLVWCFAPEACWDSSCLDLAATNKFSAQALARQCHTRTIKDVINGIGGVQVLFPLLECVEGEGEGPDLSVFSPNPSSPSHAQQDLAEWVVLPSSSLSEKKLEQNPVSCMLLLLRNMLSSSPVNQEQLIKNNGVAILGVLLSKMPSQSMEPTVLKAVQLLIELVKSSGNTVLLRSIHQHILFNFNIWSRCPFHVRISHIQLMSTIIKDERKVFRKRYGVQFFLDAIRIHYAPSTEVSEEEN</sequence>
<dbReference type="GO" id="GO:0016020">
    <property type="term" value="C:membrane"/>
    <property type="evidence" value="ECO:0007669"/>
    <property type="project" value="TreeGrafter"/>
</dbReference>
<evidence type="ECO:0000313" key="2">
    <source>
        <dbReference type="EMBL" id="JAT30876.1"/>
    </source>
</evidence>
<dbReference type="GO" id="GO:0008104">
    <property type="term" value="P:intracellular protein localization"/>
    <property type="evidence" value="ECO:0007669"/>
    <property type="project" value="TreeGrafter"/>
</dbReference>
<evidence type="ECO:0000259" key="1">
    <source>
        <dbReference type="Pfam" id="PF15787"/>
    </source>
</evidence>
<dbReference type="AlphaFoldDB" id="A0A1B6M4M3"/>
<name>A0A1B6M4M3_9HEMI</name>
<feature type="non-terminal residue" evidence="2">
    <location>
        <position position="1"/>
    </location>
</feature>
<feature type="domain" description="DUF4704" evidence="1">
    <location>
        <begin position="104"/>
        <end position="302"/>
    </location>
</feature>
<dbReference type="EMBL" id="GEBQ01009101">
    <property type="protein sequence ID" value="JAT30876.1"/>
    <property type="molecule type" value="Transcribed_RNA"/>
</dbReference>
<dbReference type="GO" id="GO:0019901">
    <property type="term" value="F:protein kinase binding"/>
    <property type="evidence" value="ECO:0007669"/>
    <property type="project" value="TreeGrafter"/>
</dbReference>
<dbReference type="GO" id="GO:0005829">
    <property type="term" value="C:cytosol"/>
    <property type="evidence" value="ECO:0007669"/>
    <property type="project" value="TreeGrafter"/>
</dbReference>
<protein>
    <recommendedName>
        <fullName evidence="1">DUF4704 domain-containing protein</fullName>
    </recommendedName>
</protein>
<organism evidence="2">
    <name type="scientific">Graphocephala atropunctata</name>
    <dbReference type="NCBI Taxonomy" id="36148"/>
    <lineage>
        <taxon>Eukaryota</taxon>
        <taxon>Metazoa</taxon>
        <taxon>Ecdysozoa</taxon>
        <taxon>Arthropoda</taxon>
        <taxon>Hexapoda</taxon>
        <taxon>Insecta</taxon>
        <taxon>Pterygota</taxon>
        <taxon>Neoptera</taxon>
        <taxon>Paraneoptera</taxon>
        <taxon>Hemiptera</taxon>
        <taxon>Auchenorrhyncha</taxon>
        <taxon>Membracoidea</taxon>
        <taxon>Cicadellidae</taxon>
        <taxon>Cicadellinae</taxon>
        <taxon>Cicadellini</taxon>
        <taxon>Graphocephala</taxon>
    </lineage>
</organism>
<dbReference type="InterPro" id="IPR031570">
    <property type="entry name" value="NBEA/BDCP_DUF4704"/>
</dbReference>
<dbReference type="PANTHER" id="PTHR13743:SF112">
    <property type="entry name" value="BEACH DOMAIN-CONTAINING PROTEIN"/>
    <property type="match status" value="1"/>
</dbReference>
<proteinExistence type="predicted"/>